<evidence type="ECO:0000256" key="1">
    <source>
        <dbReference type="SAM" id="Phobius"/>
    </source>
</evidence>
<name>A0A366DTS1_9HYPH</name>
<gene>
    <name evidence="2" type="ORF">DFR47_105202</name>
</gene>
<feature type="transmembrane region" description="Helical" evidence="1">
    <location>
        <begin position="171"/>
        <end position="188"/>
    </location>
</feature>
<sequence length="396" mass="45681">MSDWSYGGWTGSINRVVRREVKEHFKANSAARGARYSLYRRLLRYFLKIHNFWRFLAIYVTINTAVVLSEILSAPYINCTRPDWPGFVEIRTFENIFTWLMSCTPPSWLAIASTEYVRTLLLNVGSYFITAQVGALGILSLALALVTLIAQGQNSETDVKVYYHESHAFEIVSSSLALLSVLCIQLLWPVQFLIHKLGWGSNIPIFKLILLTVHLTWLLINLASFAHFISVTFGFVQQSKREQLRELFTANVVMPMDMQQRLRRALYSNASETLLGHDFDGSQPNVIFGYDYGKPQVVEISSKHAHSRALIDVRMVWVRWVARRWRNRCIHEAEKASDFHGWPVHNGPLLLFVPKLDFPRKGKYEWCLRRGGVPLTRFEKIILRAAFKFKRVKGDV</sequence>
<proteinExistence type="predicted"/>
<reference evidence="2 3" key="1">
    <citation type="submission" date="2018-06" db="EMBL/GenBank/DDBJ databases">
        <title>Genomic Encyclopedia of Type Strains, Phase IV (KMG-IV): sequencing the most valuable type-strain genomes for metagenomic binning, comparative biology and taxonomic classification.</title>
        <authorList>
            <person name="Goeker M."/>
        </authorList>
    </citation>
    <scope>NUCLEOTIDE SEQUENCE [LARGE SCALE GENOMIC DNA]</scope>
    <source>
        <strain evidence="2 3">DSM 25619</strain>
    </source>
</reference>
<protein>
    <submittedName>
        <fullName evidence="2">Uncharacterized protein</fullName>
    </submittedName>
</protein>
<dbReference type="Proteomes" id="UP000252893">
    <property type="component" value="Unassembled WGS sequence"/>
</dbReference>
<feature type="transmembrane region" description="Helical" evidence="1">
    <location>
        <begin position="52"/>
        <end position="77"/>
    </location>
</feature>
<keyword evidence="1" id="KW-1133">Transmembrane helix</keyword>
<comment type="caution">
    <text evidence="2">The sequence shown here is derived from an EMBL/GenBank/DDBJ whole genome shotgun (WGS) entry which is preliminary data.</text>
</comment>
<keyword evidence="1" id="KW-0472">Membrane</keyword>
<dbReference type="AlphaFoldDB" id="A0A366DTS1"/>
<keyword evidence="1" id="KW-0812">Transmembrane</keyword>
<dbReference type="EMBL" id="QNRH01000005">
    <property type="protein sequence ID" value="RBO93483.1"/>
    <property type="molecule type" value="Genomic_DNA"/>
</dbReference>
<evidence type="ECO:0000313" key="2">
    <source>
        <dbReference type="EMBL" id="RBO93483.1"/>
    </source>
</evidence>
<feature type="transmembrane region" description="Helical" evidence="1">
    <location>
        <begin position="127"/>
        <end position="150"/>
    </location>
</feature>
<feature type="transmembrane region" description="Helical" evidence="1">
    <location>
        <begin position="208"/>
        <end position="236"/>
    </location>
</feature>
<accession>A0A366DTS1</accession>
<organism evidence="2 3">
    <name type="scientific">Pseudochrobactrum asaccharolyticum</name>
    <dbReference type="NCBI Taxonomy" id="354351"/>
    <lineage>
        <taxon>Bacteria</taxon>
        <taxon>Pseudomonadati</taxon>
        <taxon>Pseudomonadota</taxon>
        <taxon>Alphaproteobacteria</taxon>
        <taxon>Hyphomicrobiales</taxon>
        <taxon>Brucellaceae</taxon>
        <taxon>Pseudochrobactrum</taxon>
    </lineage>
</organism>
<dbReference type="OrthoDB" id="8456635at2"/>
<dbReference type="RefSeq" id="WP_113945196.1">
    <property type="nucleotide sequence ID" value="NZ_JBHEEG010000006.1"/>
</dbReference>
<evidence type="ECO:0000313" key="3">
    <source>
        <dbReference type="Proteomes" id="UP000252893"/>
    </source>
</evidence>
<keyword evidence="3" id="KW-1185">Reference proteome</keyword>